<keyword evidence="2" id="KW-1185">Reference proteome</keyword>
<accession>A0A5J5DK07</accession>
<dbReference type="InterPro" id="IPR011059">
    <property type="entry name" value="Metal-dep_hydrolase_composite"/>
</dbReference>
<proteinExistence type="predicted"/>
<protein>
    <recommendedName>
        <fullName evidence="3">Amidohydrolase-related domain-containing protein</fullName>
    </recommendedName>
</protein>
<dbReference type="GO" id="GO:0004038">
    <property type="term" value="F:allantoinase activity"/>
    <property type="evidence" value="ECO:0007669"/>
    <property type="project" value="TreeGrafter"/>
</dbReference>
<dbReference type="Proteomes" id="UP000327493">
    <property type="component" value="Chromosome 4"/>
</dbReference>
<dbReference type="GO" id="GO:0005737">
    <property type="term" value="C:cytoplasm"/>
    <property type="evidence" value="ECO:0007669"/>
    <property type="project" value="TreeGrafter"/>
</dbReference>
<dbReference type="PANTHER" id="PTHR43668:SF2">
    <property type="entry name" value="ALLANTOINASE"/>
    <property type="match status" value="1"/>
</dbReference>
<sequence length="97" mass="11036">MWARLLSWKTAQLSMSDNLKGSLAPGYDADLVIWEPEREFESKEASIHHKNKLRLTSRHIAGVVWCYHCWGQLVYREGSFLPQTSGEASPHPNAAQL</sequence>
<evidence type="ECO:0008006" key="3">
    <source>
        <dbReference type="Google" id="ProtNLM"/>
    </source>
</evidence>
<reference evidence="1 2" key="1">
    <citation type="submission" date="2019-08" db="EMBL/GenBank/DDBJ databases">
        <title>A chromosome-level genome assembly, high-density linkage maps, and genome scans reveal the genomic architecture of hybrid incompatibilities underlying speciation via character displacement in darters (Percidae: Etheostominae).</title>
        <authorList>
            <person name="Moran R.L."/>
            <person name="Catchen J.M."/>
            <person name="Fuller R.C."/>
        </authorList>
    </citation>
    <scope>NUCLEOTIDE SEQUENCE [LARGE SCALE GENOMIC DNA]</scope>
    <source>
        <strain evidence="1">EspeVRDwgs_2016</strain>
        <tissue evidence="1">Muscle</tissue>
    </source>
</reference>
<dbReference type="AlphaFoldDB" id="A0A5J5DK07"/>
<dbReference type="PANTHER" id="PTHR43668">
    <property type="entry name" value="ALLANTOINASE"/>
    <property type="match status" value="1"/>
</dbReference>
<comment type="caution">
    <text evidence="1">The sequence shown here is derived from an EMBL/GenBank/DDBJ whole genome shotgun (WGS) entry which is preliminary data.</text>
</comment>
<dbReference type="EMBL" id="VOFY01000004">
    <property type="protein sequence ID" value="KAA8593622.1"/>
    <property type="molecule type" value="Genomic_DNA"/>
</dbReference>
<name>A0A5J5DK07_9PERO</name>
<dbReference type="SUPFAM" id="SSF51338">
    <property type="entry name" value="Composite domain of metallo-dependent hydrolases"/>
    <property type="match status" value="1"/>
</dbReference>
<organism evidence="1 2">
    <name type="scientific">Etheostoma spectabile</name>
    <name type="common">orangethroat darter</name>
    <dbReference type="NCBI Taxonomy" id="54343"/>
    <lineage>
        <taxon>Eukaryota</taxon>
        <taxon>Metazoa</taxon>
        <taxon>Chordata</taxon>
        <taxon>Craniata</taxon>
        <taxon>Vertebrata</taxon>
        <taxon>Euteleostomi</taxon>
        <taxon>Actinopterygii</taxon>
        <taxon>Neopterygii</taxon>
        <taxon>Teleostei</taxon>
        <taxon>Neoteleostei</taxon>
        <taxon>Acanthomorphata</taxon>
        <taxon>Eupercaria</taxon>
        <taxon>Perciformes</taxon>
        <taxon>Percoidei</taxon>
        <taxon>Percidae</taxon>
        <taxon>Etheostomatinae</taxon>
        <taxon>Etheostoma</taxon>
    </lineage>
</organism>
<dbReference type="InterPro" id="IPR050138">
    <property type="entry name" value="DHOase/Allantoinase_Hydrolase"/>
</dbReference>
<dbReference type="Gene3D" id="3.20.20.140">
    <property type="entry name" value="Metal-dependent hydrolases"/>
    <property type="match status" value="1"/>
</dbReference>
<dbReference type="GO" id="GO:0006145">
    <property type="term" value="P:purine nucleobase catabolic process"/>
    <property type="evidence" value="ECO:0007669"/>
    <property type="project" value="TreeGrafter"/>
</dbReference>
<evidence type="ECO:0000313" key="1">
    <source>
        <dbReference type="EMBL" id="KAA8593622.1"/>
    </source>
</evidence>
<gene>
    <name evidence="1" type="ORF">FQN60_009738</name>
</gene>
<evidence type="ECO:0000313" key="2">
    <source>
        <dbReference type="Proteomes" id="UP000327493"/>
    </source>
</evidence>